<evidence type="ECO:0000313" key="2">
    <source>
        <dbReference type="Proteomes" id="UP000266934"/>
    </source>
</evidence>
<gene>
    <name evidence="1" type="ORF">BLTE_15040</name>
</gene>
<dbReference type="EMBL" id="AP018907">
    <property type="protein sequence ID" value="BBF92819.1"/>
    <property type="molecule type" value="Genomic_DNA"/>
</dbReference>
<reference evidence="1 2" key="1">
    <citation type="submission" date="2018-08" db="EMBL/GenBank/DDBJ databases">
        <title>Complete genome sequencing of Blastochloris tepida GI.</title>
        <authorList>
            <person name="Tsukatani Y."/>
            <person name="Mori H."/>
        </authorList>
    </citation>
    <scope>NUCLEOTIDE SEQUENCE [LARGE SCALE GENOMIC DNA]</scope>
    <source>
        <strain evidence="1 2">GI</strain>
    </source>
</reference>
<dbReference type="Proteomes" id="UP000266934">
    <property type="component" value="Chromosome"/>
</dbReference>
<protein>
    <submittedName>
        <fullName evidence="1">Uncharacterized protein</fullName>
    </submittedName>
</protein>
<evidence type="ECO:0000313" key="1">
    <source>
        <dbReference type="EMBL" id="BBF92819.1"/>
    </source>
</evidence>
<organism evidence="1 2">
    <name type="scientific">Blastochloris tepida</name>
    <dbReference type="NCBI Taxonomy" id="2233851"/>
    <lineage>
        <taxon>Bacteria</taxon>
        <taxon>Pseudomonadati</taxon>
        <taxon>Pseudomonadota</taxon>
        <taxon>Alphaproteobacteria</taxon>
        <taxon>Hyphomicrobiales</taxon>
        <taxon>Blastochloridaceae</taxon>
        <taxon>Blastochloris</taxon>
    </lineage>
</organism>
<dbReference type="AlphaFoldDB" id="A0A348FZT6"/>
<dbReference type="KEGG" id="blag:BLTE_15040"/>
<sequence>MVMAMMWKPDFAVFDAAAGRPPDASGRLRVRARSVGLFHQSSPAFVAARVVRDFLRPIHARFGDVPIEPHARLAHAGARRR</sequence>
<accession>A0A348FZT6</accession>
<name>A0A348FZT6_9HYPH</name>
<proteinExistence type="predicted"/>
<keyword evidence="2" id="KW-1185">Reference proteome</keyword>